<dbReference type="InterPro" id="IPR008727">
    <property type="entry name" value="PAAR_motif"/>
</dbReference>
<reference evidence="1 2" key="1">
    <citation type="submission" date="2019-09" db="EMBL/GenBank/DDBJ databases">
        <title>Genome sequence of Roseospira marina, one of the more divergent members of the non-sulfur purple photosynthetic bacterial family, the Rhodospirillaceae.</title>
        <authorList>
            <person name="Meyer T."/>
            <person name="Kyndt J."/>
        </authorList>
    </citation>
    <scope>NUCLEOTIDE SEQUENCE [LARGE SCALE GENOMIC DNA]</scope>
    <source>
        <strain evidence="1 2">DSM 15113</strain>
    </source>
</reference>
<dbReference type="Gene3D" id="2.60.200.60">
    <property type="match status" value="1"/>
</dbReference>
<dbReference type="Proteomes" id="UP000324065">
    <property type="component" value="Unassembled WGS sequence"/>
</dbReference>
<dbReference type="AlphaFoldDB" id="A0A5M6I628"/>
<name>A0A5M6I628_9PROT</name>
<keyword evidence="2" id="KW-1185">Reference proteome</keyword>
<dbReference type="CDD" id="cd14737">
    <property type="entry name" value="PAAR_1"/>
    <property type="match status" value="1"/>
</dbReference>
<gene>
    <name evidence="1" type="ORF">F1188_19860</name>
</gene>
<sequence length="97" mass="9760">MPAVTRRGDVCTGHGCWPSRPSTGASPDVYANRIAVHREGDAWAPHTCLAIPETHASVLASGSATVFANGRQLGRIGDPVACGSSVATGSATVFAGG</sequence>
<comment type="caution">
    <text evidence="1">The sequence shown here is derived from an EMBL/GenBank/DDBJ whole genome shotgun (WGS) entry which is preliminary data.</text>
</comment>
<dbReference type="RefSeq" id="WP_150064195.1">
    <property type="nucleotide sequence ID" value="NZ_JACHII010000036.1"/>
</dbReference>
<dbReference type="OrthoDB" id="9807902at2"/>
<dbReference type="Pfam" id="PF05488">
    <property type="entry name" value="PAAR_motif"/>
    <property type="match status" value="1"/>
</dbReference>
<dbReference type="EMBL" id="VWPJ01000038">
    <property type="protein sequence ID" value="KAA5603238.1"/>
    <property type="molecule type" value="Genomic_DNA"/>
</dbReference>
<proteinExistence type="predicted"/>
<protein>
    <submittedName>
        <fullName evidence="1">PaaR repeat-containing protein</fullName>
    </submittedName>
</protein>
<accession>A0A5M6I628</accession>
<evidence type="ECO:0000313" key="1">
    <source>
        <dbReference type="EMBL" id="KAA5603238.1"/>
    </source>
</evidence>
<organism evidence="1 2">
    <name type="scientific">Roseospira marina</name>
    <dbReference type="NCBI Taxonomy" id="140057"/>
    <lineage>
        <taxon>Bacteria</taxon>
        <taxon>Pseudomonadati</taxon>
        <taxon>Pseudomonadota</taxon>
        <taxon>Alphaproteobacteria</taxon>
        <taxon>Rhodospirillales</taxon>
        <taxon>Rhodospirillaceae</taxon>
        <taxon>Roseospira</taxon>
    </lineage>
</organism>
<evidence type="ECO:0000313" key="2">
    <source>
        <dbReference type="Proteomes" id="UP000324065"/>
    </source>
</evidence>